<comment type="caution">
    <text evidence="2">The sequence shown here is derived from an EMBL/GenBank/DDBJ whole genome shotgun (WGS) entry which is preliminary data.</text>
</comment>
<dbReference type="EMBL" id="CM027680">
    <property type="protein sequence ID" value="KAG0546619.1"/>
    <property type="molecule type" value="Genomic_DNA"/>
</dbReference>
<dbReference type="Proteomes" id="UP000807115">
    <property type="component" value="Chromosome 1"/>
</dbReference>
<evidence type="ECO:0000256" key="1">
    <source>
        <dbReference type="SAM" id="MobiDB-lite"/>
    </source>
</evidence>
<accession>A0A921RVS8</accession>
<sequence length="82" mass="9320">MNTKFVKGKNGASFHTTEGSSREVCQRKHKQITTCQRKLQHHPNPLDLDLLSLGQPRNAISEWDKESNMGFFLVFMSAVCVN</sequence>
<dbReference type="AlphaFoldDB" id="A0A921RVS8"/>
<name>A0A921RVS8_SORBI</name>
<proteinExistence type="predicted"/>
<reference evidence="2" key="1">
    <citation type="journal article" date="2019" name="BMC Genomics">
        <title>A new reference genome for Sorghum bicolor reveals high levels of sequence similarity between sweet and grain genotypes: implications for the genetics of sugar metabolism.</title>
        <authorList>
            <person name="Cooper E.A."/>
            <person name="Brenton Z.W."/>
            <person name="Flinn B.S."/>
            <person name="Jenkins J."/>
            <person name="Shu S."/>
            <person name="Flowers D."/>
            <person name="Luo F."/>
            <person name="Wang Y."/>
            <person name="Xia P."/>
            <person name="Barry K."/>
            <person name="Daum C."/>
            <person name="Lipzen A."/>
            <person name="Yoshinaga Y."/>
            <person name="Schmutz J."/>
            <person name="Saski C."/>
            <person name="Vermerris W."/>
            <person name="Kresovich S."/>
        </authorList>
    </citation>
    <scope>NUCLEOTIDE SEQUENCE</scope>
</reference>
<reference evidence="2" key="2">
    <citation type="submission" date="2020-10" db="EMBL/GenBank/DDBJ databases">
        <authorList>
            <person name="Cooper E.A."/>
            <person name="Brenton Z.W."/>
            <person name="Flinn B.S."/>
            <person name="Jenkins J."/>
            <person name="Shu S."/>
            <person name="Flowers D."/>
            <person name="Luo F."/>
            <person name="Wang Y."/>
            <person name="Xia P."/>
            <person name="Barry K."/>
            <person name="Daum C."/>
            <person name="Lipzen A."/>
            <person name="Yoshinaga Y."/>
            <person name="Schmutz J."/>
            <person name="Saski C."/>
            <person name="Vermerris W."/>
            <person name="Kresovich S."/>
        </authorList>
    </citation>
    <scope>NUCLEOTIDE SEQUENCE</scope>
</reference>
<feature type="region of interest" description="Disordered" evidence="1">
    <location>
        <begin position="1"/>
        <end position="25"/>
    </location>
</feature>
<protein>
    <submittedName>
        <fullName evidence="2">Uncharacterized protein</fullName>
    </submittedName>
</protein>
<evidence type="ECO:0000313" key="2">
    <source>
        <dbReference type="EMBL" id="KAG0546619.1"/>
    </source>
</evidence>
<evidence type="ECO:0000313" key="3">
    <source>
        <dbReference type="Proteomes" id="UP000807115"/>
    </source>
</evidence>
<organism evidence="2 3">
    <name type="scientific">Sorghum bicolor</name>
    <name type="common">Sorghum</name>
    <name type="synonym">Sorghum vulgare</name>
    <dbReference type="NCBI Taxonomy" id="4558"/>
    <lineage>
        <taxon>Eukaryota</taxon>
        <taxon>Viridiplantae</taxon>
        <taxon>Streptophyta</taxon>
        <taxon>Embryophyta</taxon>
        <taxon>Tracheophyta</taxon>
        <taxon>Spermatophyta</taxon>
        <taxon>Magnoliopsida</taxon>
        <taxon>Liliopsida</taxon>
        <taxon>Poales</taxon>
        <taxon>Poaceae</taxon>
        <taxon>PACMAD clade</taxon>
        <taxon>Panicoideae</taxon>
        <taxon>Andropogonodae</taxon>
        <taxon>Andropogoneae</taxon>
        <taxon>Sorghinae</taxon>
        <taxon>Sorghum</taxon>
    </lineage>
</organism>
<gene>
    <name evidence="2" type="ORF">BDA96_01G010200</name>
</gene>